<feature type="transmembrane region" description="Helical" evidence="1">
    <location>
        <begin position="365"/>
        <end position="385"/>
    </location>
</feature>
<proteinExistence type="predicted"/>
<keyword evidence="1" id="KW-1133">Transmembrane helix</keyword>
<feature type="transmembrane region" description="Helical" evidence="1">
    <location>
        <begin position="267"/>
        <end position="293"/>
    </location>
</feature>
<reference evidence="2" key="1">
    <citation type="journal article" date="2020" name="J. ISSAAS">
        <title>Lactobacilli and other gastrointestinal microbiota of Peromyscus leucopus, reservoir host for agents of Lyme disease and other zoonoses in North America.</title>
        <authorList>
            <person name="Milovic A."/>
            <person name="Bassam K."/>
            <person name="Shao H."/>
            <person name="Chatzistamou I."/>
            <person name="Tufts D.M."/>
            <person name="Diuk-Wasser M."/>
            <person name="Barbour A.G."/>
        </authorList>
    </citation>
    <scope>NUCLEOTIDE SEQUENCE</scope>
    <source>
        <strain evidence="2">LL71</strain>
    </source>
</reference>
<evidence type="ECO:0000313" key="2">
    <source>
        <dbReference type="EMBL" id="QIM10844.1"/>
    </source>
</evidence>
<keyword evidence="1" id="KW-0472">Membrane</keyword>
<evidence type="ECO:0008006" key="3">
    <source>
        <dbReference type="Google" id="ProtNLM"/>
    </source>
</evidence>
<gene>
    <name evidence="2" type="ORF">Muribac1_0530</name>
</gene>
<evidence type="ECO:0000256" key="1">
    <source>
        <dbReference type="SAM" id="Phobius"/>
    </source>
</evidence>
<feature type="transmembrane region" description="Helical" evidence="1">
    <location>
        <begin position="326"/>
        <end position="345"/>
    </location>
</feature>
<accession>A0A6G8F3P5</accession>
<dbReference type="EMBL" id="MT002444">
    <property type="protein sequence ID" value="QIM10844.1"/>
    <property type="molecule type" value="Genomic_DNA"/>
</dbReference>
<organism evidence="2">
    <name type="scientific">uncultured Muribaculaceae bacterium</name>
    <dbReference type="NCBI Taxonomy" id="2301481"/>
    <lineage>
        <taxon>Bacteria</taxon>
        <taxon>Pseudomonadati</taxon>
        <taxon>Bacteroidota</taxon>
        <taxon>Bacteroidia</taxon>
        <taxon>Bacteroidales</taxon>
        <taxon>Muribaculaceae</taxon>
        <taxon>environmental samples</taxon>
    </lineage>
</organism>
<name>A0A6G8F3P5_9BACT</name>
<keyword evidence="1" id="KW-0812">Transmembrane</keyword>
<sequence>MKLISRLLRKNTSPARVVGFVLSNFIGLAIIIGGLQFFADSRSLWADDDNFIGTDYLVVNKKVTSANTWQDATSDFSAVEIADVKSQPWVRDVGEFQSTLYRVWASLKQGGKSMSTMMFFESIPDKFVDAAGPDWHFTPGDDVVPVIVSKDYLTLYNFGFAGSAGLPQMSESIMSGIPLSLTLTSYDGREVKEMNGRVVGFSNRLNTILVPQSFMEWSNSILGDGREQDPSRLIIDVSSPGDVAIKDYLSAHNLEVAGDKSNSSASFLLKVVMGIVLAIGIVITALSFFILLLSMSLLMEKNRDKLHSLLMLGCPAKEVASPYIRIVVASTSIAFLIAVACGLILRHSYLSALEGLGARTSGWFVGPVVGFVITLLVMTFNVIAVRRKVRRSFRS</sequence>
<dbReference type="AlphaFoldDB" id="A0A6G8F3P5"/>
<feature type="transmembrane region" description="Helical" evidence="1">
    <location>
        <begin position="20"/>
        <end position="39"/>
    </location>
</feature>
<protein>
    <recommendedName>
        <fullName evidence="3">ABC transporter permease</fullName>
    </recommendedName>
</protein>